<sequence length="73" mass="8278">MFERFEKLIFKIVRGVLLVFALFAFISLIISGVFIATSLPKLLKDEKSVSVKVSYEEVDKEVQTAKGPSIREK</sequence>
<evidence type="ECO:0000313" key="2">
    <source>
        <dbReference type="EMBL" id="GAQ95382.1"/>
    </source>
</evidence>
<keyword evidence="1" id="KW-1133">Transmembrane helix</keyword>
<dbReference type="RefSeq" id="WP_059176818.1">
    <property type="nucleotide sequence ID" value="NZ_BCNO01000002.1"/>
</dbReference>
<gene>
    <name evidence="2" type="ORF">TAGGR_2272</name>
</gene>
<reference evidence="3" key="1">
    <citation type="submission" date="2016-01" db="EMBL/GenBank/DDBJ databases">
        <title>Draft genome sequence of Thermodesulfovibrio aggregans strain TGE-P1.</title>
        <authorList>
            <person name="Sekiguchi Y."/>
            <person name="Ohashi A."/>
            <person name="Matsuura N."/>
            <person name="Tourlousse M.D."/>
        </authorList>
    </citation>
    <scope>NUCLEOTIDE SEQUENCE [LARGE SCALE GENOMIC DNA]</scope>
    <source>
        <strain evidence="3">TGE-P1</strain>
    </source>
</reference>
<dbReference type="STRING" id="86166.TAGGR_2272"/>
<dbReference type="AlphaFoldDB" id="A0A0U9IAQ6"/>
<dbReference type="EMBL" id="BCNO01000002">
    <property type="protein sequence ID" value="GAQ95382.1"/>
    <property type="molecule type" value="Genomic_DNA"/>
</dbReference>
<keyword evidence="1" id="KW-0472">Membrane</keyword>
<dbReference type="Proteomes" id="UP000054976">
    <property type="component" value="Unassembled WGS sequence"/>
</dbReference>
<organism evidence="2 3">
    <name type="scientific">Thermodesulfovibrio aggregans</name>
    <dbReference type="NCBI Taxonomy" id="86166"/>
    <lineage>
        <taxon>Bacteria</taxon>
        <taxon>Pseudomonadati</taxon>
        <taxon>Nitrospirota</taxon>
        <taxon>Thermodesulfovibrionia</taxon>
        <taxon>Thermodesulfovibrionales</taxon>
        <taxon>Thermodesulfovibrionaceae</taxon>
        <taxon>Thermodesulfovibrio</taxon>
    </lineage>
</organism>
<accession>A0A0U9IAQ6</accession>
<name>A0A0U9IAQ6_9BACT</name>
<comment type="caution">
    <text evidence="2">The sequence shown here is derived from an EMBL/GenBank/DDBJ whole genome shotgun (WGS) entry which is preliminary data.</text>
</comment>
<evidence type="ECO:0000313" key="3">
    <source>
        <dbReference type="Proteomes" id="UP000054976"/>
    </source>
</evidence>
<keyword evidence="1" id="KW-0812">Transmembrane</keyword>
<protein>
    <submittedName>
        <fullName evidence="2">Uncharacterized protein</fullName>
    </submittedName>
</protein>
<evidence type="ECO:0000256" key="1">
    <source>
        <dbReference type="SAM" id="Phobius"/>
    </source>
</evidence>
<proteinExistence type="predicted"/>
<feature type="transmembrane region" description="Helical" evidence="1">
    <location>
        <begin position="12"/>
        <end position="36"/>
    </location>
</feature>
<keyword evidence="3" id="KW-1185">Reference proteome</keyword>